<evidence type="ECO:0000256" key="2">
    <source>
        <dbReference type="ARBA" id="ARBA00023211"/>
    </source>
</evidence>
<dbReference type="Proteomes" id="UP000886191">
    <property type="component" value="Unassembled WGS sequence"/>
</dbReference>
<comment type="caution">
    <text evidence="4">The sequence shown here is derived from an EMBL/GenBank/DDBJ whole genome shotgun (WGS) entry which is preliminary data.</text>
</comment>
<dbReference type="PANTHER" id="PTHR30268">
    <property type="entry name" value="L-RHAMNOSE ISOMERASE"/>
    <property type="match status" value="1"/>
</dbReference>
<name>A0A831QMF4_9FLAO</name>
<dbReference type="SUPFAM" id="SSF51658">
    <property type="entry name" value="Xylose isomerase-like"/>
    <property type="match status" value="1"/>
</dbReference>
<keyword evidence="3 4" id="KW-0413">Isomerase</keyword>
<reference evidence="4" key="1">
    <citation type="journal article" date="2020" name="mSystems">
        <title>Genome- and Community-Level Interaction Insights into Carbon Utilization and Element Cycling Functions of Hydrothermarchaeota in Hydrothermal Sediment.</title>
        <authorList>
            <person name="Zhou Z."/>
            <person name="Liu Y."/>
            <person name="Xu W."/>
            <person name="Pan J."/>
            <person name="Luo Z.H."/>
            <person name="Li M."/>
        </authorList>
    </citation>
    <scope>NUCLEOTIDE SEQUENCE [LARGE SCALE GENOMIC DNA]</scope>
    <source>
        <strain evidence="4">HyVt-345</strain>
    </source>
</reference>
<dbReference type="Gene3D" id="3.20.20.150">
    <property type="entry name" value="Divalent-metal-dependent TIM barrel enzymes"/>
    <property type="match status" value="1"/>
</dbReference>
<organism evidence="4">
    <name type="scientific">Pricia antarctica</name>
    <dbReference type="NCBI Taxonomy" id="641691"/>
    <lineage>
        <taxon>Bacteria</taxon>
        <taxon>Pseudomonadati</taxon>
        <taxon>Bacteroidota</taxon>
        <taxon>Flavobacteriia</taxon>
        <taxon>Flavobacteriales</taxon>
        <taxon>Flavobacteriaceae</taxon>
        <taxon>Pricia</taxon>
    </lineage>
</organism>
<dbReference type="InterPro" id="IPR050337">
    <property type="entry name" value="L-rhamnose_isomerase"/>
</dbReference>
<dbReference type="GO" id="GO:0046872">
    <property type="term" value="F:metal ion binding"/>
    <property type="evidence" value="ECO:0007669"/>
    <property type="project" value="UniProtKB-KW"/>
</dbReference>
<keyword evidence="2" id="KW-0464">Manganese</keyword>
<dbReference type="InterPro" id="IPR036237">
    <property type="entry name" value="Xyl_isomerase-like_sf"/>
</dbReference>
<keyword evidence="1" id="KW-0479">Metal-binding</keyword>
<gene>
    <name evidence="4" type="ORF">ENH87_08160</name>
</gene>
<dbReference type="AlphaFoldDB" id="A0A831QMF4"/>
<dbReference type="EMBL" id="DRGL01000027">
    <property type="protein sequence ID" value="HEA20878.1"/>
    <property type="molecule type" value="Genomic_DNA"/>
</dbReference>
<sequence length="426" mass="47602">MKIDRQKIEEANKRSLDSHINSYNYLADYLTKKDIEVDKVITKLAEFQVAIPSWALGAGGTRFGRFGFQGEPATLEQKIDDVGAIHALTQTAGAISLHIPWDVPTDYTAIIERAQSQDILFDAVNSNTFQDQKDPAESYRFGSLSHIDEAVRKQAVAHNTEVIEIGNRLGSKSLTVWLADGASFPGQTNFQTALEQTQKSLGEIYASLPDDWKLFIEYKPYEPNFYSTVIQDWGTSFMLANECGEKAYTLVDLGHHLPNTNIEQIVSTLMLKGKLGGFHFNDSKYGDDDLTVGSVKPYALFLIFNALVYGMENNPQNPYPAWMIDASHNIKDPLEDIIQSLEAIQEAYAKALLVDQKALNEAQQAHDVVKCQEILQDAYRTDVRPLLEKARLQRGGALHPLNTYRSLKIREQLVSERGADSVATGL</sequence>
<dbReference type="GO" id="GO:0016853">
    <property type="term" value="F:isomerase activity"/>
    <property type="evidence" value="ECO:0007669"/>
    <property type="project" value="UniProtKB-KW"/>
</dbReference>
<evidence type="ECO:0000256" key="1">
    <source>
        <dbReference type="ARBA" id="ARBA00022723"/>
    </source>
</evidence>
<evidence type="ECO:0000313" key="4">
    <source>
        <dbReference type="EMBL" id="HEA20878.1"/>
    </source>
</evidence>
<evidence type="ECO:0000256" key="3">
    <source>
        <dbReference type="ARBA" id="ARBA00023235"/>
    </source>
</evidence>
<dbReference type="PANTHER" id="PTHR30268:SF0">
    <property type="entry name" value="L-RHAMNOSE ISOMERASE"/>
    <property type="match status" value="1"/>
</dbReference>
<proteinExistence type="predicted"/>
<accession>A0A831QMF4</accession>
<protein>
    <submittedName>
        <fullName evidence="4">Sugar isomerase</fullName>
    </submittedName>
</protein>